<dbReference type="Proteomes" id="UP000008075">
    <property type="component" value="Chromosome"/>
</dbReference>
<dbReference type="EMBL" id="FN667742">
    <property type="protein sequence ID" value="CBJ91173.1"/>
    <property type="molecule type" value="Genomic_DNA"/>
</dbReference>
<dbReference type="AlphaFoldDB" id="D3VKR5"/>
<accession>D3VKR5</accession>
<dbReference type="KEGG" id="xne:XNC1_3119"/>
<organism evidence="1 2">
    <name type="scientific">Xenorhabdus nematophila (strain ATCC 19061 / DSM 3370 / CCUG 14189 / LMG 1036 / NCIMB 9965 / AN6)</name>
    <dbReference type="NCBI Taxonomy" id="406817"/>
    <lineage>
        <taxon>Bacteria</taxon>
        <taxon>Pseudomonadati</taxon>
        <taxon>Pseudomonadota</taxon>
        <taxon>Gammaproteobacteria</taxon>
        <taxon>Enterobacterales</taxon>
        <taxon>Morganellaceae</taxon>
        <taxon>Xenorhabdus</taxon>
    </lineage>
</organism>
<name>D3VKR5_XENNA</name>
<keyword evidence="2" id="KW-1185">Reference proteome</keyword>
<proteinExistence type="predicted"/>
<dbReference type="STRING" id="406817.XNC1_3119"/>
<reference evidence="1 2" key="1">
    <citation type="journal article" date="2011" name="PLoS ONE">
        <title>The entomopathogenic bacterial endosymbionts xenorhabdus and photorhabdus: convergent lifestyles from divergent genomes.</title>
        <authorList>
            <person name="Chaston J.M."/>
            <person name="Suen G."/>
            <person name="Tucker S.L."/>
            <person name="Andersen A.W."/>
            <person name="Bhasin A."/>
            <person name="Bode E."/>
            <person name="Bode H.B."/>
            <person name="Brachmann A.O."/>
            <person name="Cowles C.E."/>
            <person name="Cowles K.N."/>
            <person name="Darby C."/>
            <person name="de Leon L."/>
            <person name="Drace K."/>
            <person name="Du Z."/>
            <person name="Givaudan A."/>
            <person name="Herbert Tran E.E."/>
            <person name="Jewell K.A."/>
            <person name="Knack J.J."/>
            <person name="Krasomil-Osterfeld K.C."/>
            <person name="Kukor R."/>
            <person name="Lanois A."/>
            <person name="Latreille P."/>
            <person name="Leimgruber N.K."/>
            <person name="Lipke C.M."/>
            <person name="Liu R."/>
            <person name="Lu X."/>
            <person name="Martens E.C."/>
            <person name="Marri P.R."/>
            <person name="Medigue C."/>
            <person name="Menard M.L."/>
            <person name="Miller N.M."/>
            <person name="Morales-Soto N."/>
            <person name="Norton S."/>
            <person name="Ogier J.C."/>
            <person name="Orchard S.S."/>
            <person name="Park D."/>
            <person name="Park Y."/>
            <person name="Qurollo B.A."/>
            <person name="Sugar D.R."/>
            <person name="Richards G.R."/>
            <person name="Rouy Z."/>
            <person name="Slominski B."/>
            <person name="Slominski K."/>
            <person name="Snyder H."/>
            <person name="Tjaden B.C."/>
            <person name="van der Hoeven R."/>
            <person name="Welch R.D."/>
            <person name="Wheeler C."/>
            <person name="Xiang B."/>
            <person name="Barbazuk B."/>
            <person name="Gaudriault S."/>
            <person name="Goodner B."/>
            <person name="Slater S.C."/>
            <person name="Forst S."/>
            <person name="Goldman B.S."/>
            <person name="Goodrich-Blair H."/>
        </authorList>
    </citation>
    <scope>NUCLEOTIDE SEQUENCE [LARGE SCALE GENOMIC DNA]</scope>
    <source>
        <strain evidence="2">ATCC 19061 / DSM 3370 / CCUG 14189 / LMG 1036 / NCIMB 9965 / AN6</strain>
    </source>
</reference>
<gene>
    <name evidence="1" type="ordered locus">XNC1_3119</name>
</gene>
<evidence type="ECO:0000313" key="1">
    <source>
        <dbReference type="EMBL" id="CBJ91173.1"/>
    </source>
</evidence>
<protein>
    <submittedName>
        <fullName evidence="1">Uncharacterized protein</fullName>
    </submittedName>
</protein>
<dbReference type="HOGENOM" id="CLU_3419344_0_0_6"/>
<evidence type="ECO:0000313" key="2">
    <source>
        <dbReference type="Proteomes" id="UP000008075"/>
    </source>
</evidence>
<sequence>MQDQTIILLDCFNLGTIGELLDTFV</sequence>